<feature type="compositionally biased region" description="Basic and acidic residues" evidence="1">
    <location>
        <begin position="46"/>
        <end position="56"/>
    </location>
</feature>
<dbReference type="EMBL" id="JARKIE010000172">
    <property type="protein sequence ID" value="KAJ7671764.1"/>
    <property type="molecule type" value="Genomic_DNA"/>
</dbReference>
<comment type="caution">
    <text evidence="2">The sequence shown here is derived from an EMBL/GenBank/DDBJ whole genome shotgun (WGS) entry which is preliminary data.</text>
</comment>
<reference evidence="2" key="1">
    <citation type="submission" date="2023-03" db="EMBL/GenBank/DDBJ databases">
        <title>Massive genome expansion in bonnet fungi (Mycena s.s.) driven by repeated elements and novel gene families across ecological guilds.</title>
        <authorList>
            <consortium name="Lawrence Berkeley National Laboratory"/>
            <person name="Harder C.B."/>
            <person name="Miyauchi S."/>
            <person name="Viragh M."/>
            <person name="Kuo A."/>
            <person name="Thoen E."/>
            <person name="Andreopoulos B."/>
            <person name="Lu D."/>
            <person name="Skrede I."/>
            <person name="Drula E."/>
            <person name="Henrissat B."/>
            <person name="Morin E."/>
            <person name="Kohler A."/>
            <person name="Barry K."/>
            <person name="LaButti K."/>
            <person name="Morin E."/>
            <person name="Salamov A."/>
            <person name="Lipzen A."/>
            <person name="Mereny Z."/>
            <person name="Hegedus B."/>
            <person name="Baldrian P."/>
            <person name="Stursova M."/>
            <person name="Weitz H."/>
            <person name="Taylor A."/>
            <person name="Grigoriev I.V."/>
            <person name="Nagy L.G."/>
            <person name="Martin F."/>
            <person name="Kauserud H."/>
        </authorList>
    </citation>
    <scope>NUCLEOTIDE SEQUENCE</scope>
    <source>
        <strain evidence="2">CBHHK067</strain>
    </source>
</reference>
<protein>
    <submittedName>
        <fullName evidence="2">Uncharacterized protein</fullName>
    </submittedName>
</protein>
<gene>
    <name evidence="2" type="ORF">B0H17DRAFT_1084926</name>
</gene>
<proteinExistence type="predicted"/>
<accession>A0AAD7D023</accession>
<evidence type="ECO:0000313" key="3">
    <source>
        <dbReference type="Proteomes" id="UP001221757"/>
    </source>
</evidence>
<name>A0AAD7D023_MYCRO</name>
<evidence type="ECO:0000256" key="1">
    <source>
        <dbReference type="SAM" id="MobiDB-lite"/>
    </source>
</evidence>
<organism evidence="2 3">
    <name type="scientific">Mycena rosella</name>
    <name type="common">Pink bonnet</name>
    <name type="synonym">Agaricus rosellus</name>
    <dbReference type="NCBI Taxonomy" id="1033263"/>
    <lineage>
        <taxon>Eukaryota</taxon>
        <taxon>Fungi</taxon>
        <taxon>Dikarya</taxon>
        <taxon>Basidiomycota</taxon>
        <taxon>Agaricomycotina</taxon>
        <taxon>Agaricomycetes</taxon>
        <taxon>Agaricomycetidae</taxon>
        <taxon>Agaricales</taxon>
        <taxon>Marasmiineae</taxon>
        <taxon>Mycenaceae</taxon>
        <taxon>Mycena</taxon>
    </lineage>
</organism>
<evidence type="ECO:0000313" key="2">
    <source>
        <dbReference type="EMBL" id="KAJ7671764.1"/>
    </source>
</evidence>
<feature type="region of interest" description="Disordered" evidence="1">
    <location>
        <begin position="30"/>
        <end position="90"/>
    </location>
</feature>
<dbReference type="Proteomes" id="UP001221757">
    <property type="component" value="Unassembled WGS sequence"/>
</dbReference>
<dbReference type="AlphaFoldDB" id="A0AAD7D023"/>
<sequence length="240" mass="26338">MRRELGNNATRSWTPAQIIAPVRAPLCLASALPDDRPAPSIPRPTPADERRPHDGADTVTPRSSPRFRNRTPTPLVPHPPRVPSDSDRWRRLPLPGARARVVTFTCSGGGGCAREWASSARTGMRTRTRRRVRMRVGEAHPRRHRGREIRAVIRGTRHSRLARPCGGICKRSTSGGVRAARMRGTNGSAGSHAVGGFTHITAAESCESIGVERRGHEEAHPRHLATPTMAVESWYAAQYT</sequence>
<keyword evidence="3" id="KW-1185">Reference proteome</keyword>